<dbReference type="InterPro" id="IPR042092">
    <property type="entry name" value="PsdUridine_s_RsuA/RluB/E/F_cat"/>
</dbReference>
<dbReference type="EC" id="5.4.99.-" evidence="5"/>
<dbReference type="AlphaFoldDB" id="A0A9D1T539"/>
<evidence type="ECO:0000313" key="8">
    <source>
        <dbReference type="Proteomes" id="UP000886723"/>
    </source>
</evidence>
<dbReference type="InterPro" id="IPR002942">
    <property type="entry name" value="S4_RNA-bd"/>
</dbReference>
<dbReference type="InterPro" id="IPR036986">
    <property type="entry name" value="S4_RNA-bd_sf"/>
</dbReference>
<sequence length="243" mass="26548">MAGIRLDKYLADAGAGTRSQVKEKIRKGKVTVNGQPAKKPELKVDPASDVVEAEGIRFTFQKNRYYMLNKPGGCVSATEDASERTVLELLPANIRRGLFPVGRLDKDTEGLLLLTDDGPLAHRLLSPKKHVEKTYCARVEGSLGPEDVKAFAAGLDIGDEKPALPAKLQICGETDGICQVLITVSEGRYHQVKRMVAARGGRVIWLKRLSMGPLTLDERLAPGQYRKLTQEEMRLLGLDADGG</sequence>
<dbReference type="FunFam" id="3.30.70.1560:FF:000001">
    <property type="entry name" value="Pseudouridine synthase"/>
    <property type="match status" value="1"/>
</dbReference>
<dbReference type="EMBL" id="DVON01000029">
    <property type="protein sequence ID" value="HIV11801.1"/>
    <property type="molecule type" value="Genomic_DNA"/>
</dbReference>
<dbReference type="NCBIfam" id="TIGR00093">
    <property type="entry name" value="pseudouridine synthase"/>
    <property type="match status" value="1"/>
</dbReference>
<dbReference type="InterPro" id="IPR020094">
    <property type="entry name" value="TruA/RsuA/RluB/E/F_N"/>
</dbReference>
<evidence type="ECO:0000256" key="1">
    <source>
        <dbReference type="ARBA" id="ARBA00008348"/>
    </source>
</evidence>
<dbReference type="Pfam" id="PF01479">
    <property type="entry name" value="S4"/>
    <property type="match status" value="1"/>
</dbReference>
<evidence type="ECO:0000256" key="3">
    <source>
        <dbReference type="ARBA" id="ARBA00023235"/>
    </source>
</evidence>
<name>A0A9D1T539_9FIRM</name>
<dbReference type="GO" id="GO:0005829">
    <property type="term" value="C:cytosol"/>
    <property type="evidence" value="ECO:0007669"/>
    <property type="project" value="UniProtKB-ARBA"/>
</dbReference>
<dbReference type="PANTHER" id="PTHR47683">
    <property type="entry name" value="PSEUDOURIDINE SYNTHASE FAMILY PROTEIN-RELATED"/>
    <property type="match status" value="1"/>
</dbReference>
<dbReference type="GO" id="GO:0120159">
    <property type="term" value="F:rRNA pseudouridine synthase activity"/>
    <property type="evidence" value="ECO:0007669"/>
    <property type="project" value="UniProtKB-ARBA"/>
</dbReference>
<protein>
    <recommendedName>
        <fullName evidence="5">Pseudouridine synthase</fullName>
        <ecNumber evidence="5">5.4.99.-</ecNumber>
    </recommendedName>
</protein>
<comment type="caution">
    <text evidence="7">The sequence shown here is derived from an EMBL/GenBank/DDBJ whole genome shotgun (WGS) entry which is preliminary data.</text>
</comment>
<reference evidence="7" key="2">
    <citation type="journal article" date="2021" name="PeerJ">
        <title>Extensive microbial diversity within the chicken gut microbiome revealed by metagenomics and culture.</title>
        <authorList>
            <person name="Gilroy R."/>
            <person name="Ravi A."/>
            <person name="Getino M."/>
            <person name="Pursley I."/>
            <person name="Horton D.L."/>
            <person name="Alikhan N.F."/>
            <person name="Baker D."/>
            <person name="Gharbi K."/>
            <person name="Hall N."/>
            <person name="Watson M."/>
            <person name="Adriaenssens E.M."/>
            <person name="Foster-Nyarko E."/>
            <person name="Jarju S."/>
            <person name="Secka A."/>
            <person name="Antonio M."/>
            <person name="Oren A."/>
            <person name="Chaudhuri R.R."/>
            <person name="La Ragione R."/>
            <person name="Hildebrand F."/>
            <person name="Pallen M.J."/>
        </authorList>
    </citation>
    <scope>NUCLEOTIDE SEQUENCE</scope>
    <source>
        <strain evidence="7">ChiBcec2-4451</strain>
    </source>
</reference>
<organism evidence="7 8">
    <name type="scientific">Candidatus Pullilachnospira stercoravium</name>
    <dbReference type="NCBI Taxonomy" id="2840913"/>
    <lineage>
        <taxon>Bacteria</taxon>
        <taxon>Bacillati</taxon>
        <taxon>Bacillota</taxon>
        <taxon>Clostridia</taxon>
        <taxon>Lachnospirales</taxon>
        <taxon>Lachnospiraceae</taxon>
        <taxon>Lachnospiraceae incertae sedis</taxon>
        <taxon>Candidatus Pullilachnospira</taxon>
    </lineage>
</organism>
<dbReference type="SUPFAM" id="SSF55120">
    <property type="entry name" value="Pseudouridine synthase"/>
    <property type="match status" value="1"/>
</dbReference>
<dbReference type="InterPro" id="IPR020103">
    <property type="entry name" value="PsdUridine_synth_cat_dom_sf"/>
</dbReference>
<evidence type="ECO:0000256" key="2">
    <source>
        <dbReference type="ARBA" id="ARBA00022884"/>
    </source>
</evidence>
<reference evidence="7" key="1">
    <citation type="submission" date="2020-10" db="EMBL/GenBank/DDBJ databases">
        <authorList>
            <person name="Gilroy R."/>
        </authorList>
    </citation>
    <scope>NUCLEOTIDE SEQUENCE</scope>
    <source>
        <strain evidence="7">ChiBcec2-4451</strain>
    </source>
</reference>
<keyword evidence="3 5" id="KW-0413">Isomerase</keyword>
<dbReference type="CDD" id="cd00165">
    <property type="entry name" value="S4"/>
    <property type="match status" value="1"/>
</dbReference>
<dbReference type="Gene3D" id="3.30.70.1560">
    <property type="entry name" value="Alpha-L RNA-binding motif"/>
    <property type="match status" value="1"/>
</dbReference>
<proteinExistence type="inferred from homology"/>
<evidence type="ECO:0000313" key="7">
    <source>
        <dbReference type="EMBL" id="HIV11801.1"/>
    </source>
</evidence>
<dbReference type="PANTHER" id="PTHR47683:SF4">
    <property type="entry name" value="PSEUDOURIDINE SYNTHASE"/>
    <property type="match status" value="1"/>
</dbReference>
<dbReference type="Proteomes" id="UP000886723">
    <property type="component" value="Unassembled WGS sequence"/>
</dbReference>
<evidence type="ECO:0000259" key="6">
    <source>
        <dbReference type="SMART" id="SM00363"/>
    </source>
</evidence>
<dbReference type="InterPro" id="IPR050343">
    <property type="entry name" value="RsuA_PseudoU_synthase"/>
</dbReference>
<dbReference type="InterPro" id="IPR000748">
    <property type="entry name" value="PsdUridine_synth_RsuA/RluB/E/F"/>
</dbReference>
<dbReference type="PROSITE" id="PS50889">
    <property type="entry name" value="S4"/>
    <property type="match status" value="1"/>
</dbReference>
<dbReference type="GO" id="GO:0000455">
    <property type="term" value="P:enzyme-directed rRNA pseudouridine synthesis"/>
    <property type="evidence" value="ECO:0007669"/>
    <property type="project" value="UniProtKB-ARBA"/>
</dbReference>
<dbReference type="Gene3D" id="3.30.70.580">
    <property type="entry name" value="Pseudouridine synthase I, catalytic domain, N-terminal subdomain"/>
    <property type="match status" value="1"/>
</dbReference>
<comment type="similarity">
    <text evidence="1 5">Belongs to the pseudouridine synthase RsuA family.</text>
</comment>
<evidence type="ECO:0000256" key="5">
    <source>
        <dbReference type="RuleBase" id="RU003887"/>
    </source>
</evidence>
<gene>
    <name evidence="7" type="ORF">IAA63_01495</name>
</gene>
<dbReference type="SMART" id="SM00363">
    <property type="entry name" value="S4"/>
    <property type="match status" value="1"/>
</dbReference>
<dbReference type="SUPFAM" id="SSF55174">
    <property type="entry name" value="Alpha-L RNA-binding motif"/>
    <property type="match status" value="1"/>
</dbReference>
<dbReference type="Pfam" id="PF00849">
    <property type="entry name" value="PseudoU_synth_2"/>
    <property type="match status" value="1"/>
</dbReference>
<accession>A0A9D1T539</accession>
<feature type="domain" description="RNA-binding S4" evidence="6">
    <location>
        <begin position="4"/>
        <end position="64"/>
    </location>
</feature>
<dbReference type="Gene3D" id="3.10.290.10">
    <property type="entry name" value="RNA-binding S4 domain"/>
    <property type="match status" value="1"/>
</dbReference>
<dbReference type="PROSITE" id="PS01149">
    <property type="entry name" value="PSI_RSU"/>
    <property type="match status" value="1"/>
</dbReference>
<dbReference type="InterPro" id="IPR018496">
    <property type="entry name" value="PsdUridine_synth_RsuA/RluB_CS"/>
</dbReference>
<keyword evidence="2 4" id="KW-0694">RNA-binding</keyword>
<dbReference type="InterPro" id="IPR006145">
    <property type="entry name" value="PsdUridine_synth_RsuA/RluA"/>
</dbReference>
<evidence type="ECO:0000256" key="4">
    <source>
        <dbReference type="PROSITE-ProRule" id="PRU00182"/>
    </source>
</evidence>
<dbReference type="CDD" id="cd02553">
    <property type="entry name" value="PseudoU_synth_RsuA"/>
    <property type="match status" value="1"/>
</dbReference>
<dbReference type="GO" id="GO:0003723">
    <property type="term" value="F:RNA binding"/>
    <property type="evidence" value="ECO:0007669"/>
    <property type="project" value="UniProtKB-KW"/>
</dbReference>